<reference evidence="1" key="1">
    <citation type="journal article" date="2014" name="Front. Microbiol.">
        <title>High frequency of phylogenetically diverse reductive dehalogenase-homologous genes in deep subseafloor sedimentary metagenomes.</title>
        <authorList>
            <person name="Kawai M."/>
            <person name="Futagami T."/>
            <person name="Toyoda A."/>
            <person name="Takaki Y."/>
            <person name="Nishi S."/>
            <person name="Hori S."/>
            <person name="Arai W."/>
            <person name="Tsubouchi T."/>
            <person name="Morono Y."/>
            <person name="Uchiyama I."/>
            <person name="Ito T."/>
            <person name="Fujiyama A."/>
            <person name="Inagaki F."/>
            <person name="Takami H."/>
        </authorList>
    </citation>
    <scope>NUCLEOTIDE SEQUENCE</scope>
    <source>
        <strain evidence="1">Expedition CK06-06</strain>
    </source>
</reference>
<proteinExistence type="predicted"/>
<name>X0T6B9_9ZZZZ</name>
<gene>
    <name evidence="1" type="ORF">S01H1_07812</name>
</gene>
<accession>X0T6B9</accession>
<dbReference type="EMBL" id="BARS01004009">
    <property type="protein sequence ID" value="GAF71620.1"/>
    <property type="molecule type" value="Genomic_DNA"/>
</dbReference>
<protein>
    <submittedName>
        <fullName evidence="1">Uncharacterized protein</fullName>
    </submittedName>
</protein>
<comment type="caution">
    <text evidence="1">The sequence shown here is derived from an EMBL/GenBank/DDBJ whole genome shotgun (WGS) entry which is preliminary data.</text>
</comment>
<organism evidence="1">
    <name type="scientific">marine sediment metagenome</name>
    <dbReference type="NCBI Taxonomy" id="412755"/>
    <lineage>
        <taxon>unclassified sequences</taxon>
        <taxon>metagenomes</taxon>
        <taxon>ecological metagenomes</taxon>
    </lineage>
</organism>
<evidence type="ECO:0000313" key="1">
    <source>
        <dbReference type="EMBL" id="GAF71620.1"/>
    </source>
</evidence>
<dbReference type="AlphaFoldDB" id="X0T6B9"/>
<sequence length="110" mass="13005">MKQTINLHQFRDAFKAIRPDNFSYEGLEVLYDWFNEFDDSCGNETELDVIGICCEFNESTEEEIKAGYIDRWQDKSLTTYYTDDFDVEDYLNERTLVCGRTSDSIVYQAF</sequence>